<organism evidence="2 3">
    <name type="scientific">Desmophyllum pertusum</name>
    <dbReference type="NCBI Taxonomy" id="174260"/>
    <lineage>
        <taxon>Eukaryota</taxon>
        <taxon>Metazoa</taxon>
        <taxon>Cnidaria</taxon>
        <taxon>Anthozoa</taxon>
        <taxon>Hexacorallia</taxon>
        <taxon>Scleractinia</taxon>
        <taxon>Caryophylliina</taxon>
        <taxon>Caryophylliidae</taxon>
        <taxon>Desmophyllum</taxon>
    </lineage>
</organism>
<name>A0A9X0D7D6_9CNID</name>
<reference evidence="2" key="1">
    <citation type="submission" date="2023-01" db="EMBL/GenBank/DDBJ databases">
        <title>Genome assembly of the deep-sea coral Lophelia pertusa.</title>
        <authorList>
            <person name="Herrera S."/>
            <person name="Cordes E."/>
        </authorList>
    </citation>
    <scope>NUCLEOTIDE SEQUENCE</scope>
    <source>
        <strain evidence="2">USNM1676648</strain>
        <tissue evidence="2">Polyp</tissue>
    </source>
</reference>
<proteinExistence type="predicted"/>
<evidence type="ECO:0000313" key="2">
    <source>
        <dbReference type="EMBL" id="KAJ7388318.1"/>
    </source>
</evidence>
<dbReference type="EMBL" id="MU825498">
    <property type="protein sequence ID" value="KAJ7388318.1"/>
    <property type="molecule type" value="Genomic_DNA"/>
</dbReference>
<evidence type="ECO:0000256" key="1">
    <source>
        <dbReference type="SAM" id="MobiDB-lite"/>
    </source>
</evidence>
<dbReference type="Proteomes" id="UP001163046">
    <property type="component" value="Unassembled WGS sequence"/>
</dbReference>
<keyword evidence="3" id="KW-1185">Reference proteome</keyword>
<accession>A0A9X0D7D6</accession>
<evidence type="ECO:0000313" key="3">
    <source>
        <dbReference type="Proteomes" id="UP001163046"/>
    </source>
</evidence>
<feature type="non-terminal residue" evidence="2">
    <location>
        <position position="79"/>
    </location>
</feature>
<feature type="region of interest" description="Disordered" evidence="1">
    <location>
        <begin position="27"/>
        <end position="53"/>
    </location>
</feature>
<protein>
    <submittedName>
        <fullName evidence="2">Uncharacterized protein</fullName>
    </submittedName>
</protein>
<dbReference type="AlphaFoldDB" id="A0A9X0D7D6"/>
<sequence>MAYNLRERVPRDYAALHEGQEIDDERDEFHDSFQYHPPPALPASSQDQASSTPFSGAQIIAGAHQDVDEVAALTAAIAE</sequence>
<feature type="compositionally biased region" description="Polar residues" evidence="1">
    <location>
        <begin position="43"/>
        <end position="53"/>
    </location>
</feature>
<comment type="caution">
    <text evidence="2">The sequence shown here is derived from an EMBL/GenBank/DDBJ whole genome shotgun (WGS) entry which is preliminary data.</text>
</comment>
<gene>
    <name evidence="2" type="ORF">OS493_038533</name>
</gene>